<dbReference type="RefSeq" id="WP_064030917.1">
    <property type="nucleotide sequence ID" value="NZ_LUUK01000197.1"/>
</dbReference>
<dbReference type="EC" id="2.7.13.3" evidence="3"/>
<evidence type="ECO:0000256" key="3">
    <source>
        <dbReference type="ARBA" id="ARBA00012438"/>
    </source>
</evidence>
<dbReference type="PROSITE" id="PS50109">
    <property type="entry name" value="HIS_KIN"/>
    <property type="match status" value="1"/>
</dbReference>
<dbReference type="STRING" id="702114.A1355_12130"/>
<dbReference type="Proteomes" id="UP000077628">
    <property type="component" value="Unassembled WGS sequence"/>
</dbReference>
<evidence type="ECO:0000256" key="7">
    <source>
        <dbReference type="ARBA" id="ARBA00022777"/>
    </source>
</evidence>
<evidence type="ECO:0000256" key="6">
    <source>
        <dbReference type="ARBA" id="ARBA00022692"/>
    </source>
</evidence>
<dbReference type="GO" id="GO:0004673">
    <property type="term" value="F:protein histidine kinase activity"/>
    <property type="evidence" value="ECO:0007669"/>
    <property type="project" value="UniProtKB-EC"/>
</dbReference>
<keyword evidence="10 11" id="KW-0472">Membrane</keyword>
<proteinExistence type="predicted"/>
<reference evidence="15" key="1">
    <citation type="submission" date="2016-03" db="EMBL/GenBank/DDBJ databases">
        <authorList>
            <person name="Heylen K."/>
            <person name="De Vos P."/>
            <person name="Vekeman B."/>
        </authorList>
    </citation>
    <scope>NUCLEOTIDE SEQUENCE [LARGE SCALE GENOMIC DNA]</scope>
    <source>
        <strain evidence="15">R-45383</strain>
    </source>
</reference>
<gene>
    <name evidence="14" type="ORF">A1355_12130</name>
</gene>
<dbReference type="GO" id="GO:0000160">
    <property type="term" value="P:phosphorelay signal transduction system"/>
    <property type="evidence" value="ECO:0007669"/>
    <property type="project" value="UniProtKB-KW"/>
</dbReference>
<dbReference type="InterPro" id="IPR003594">
    <property type="entry name" value="HATPase_dom"/>
</dbReference>
<keyword evidence="8 11" id="KW-1133">Transmembrane helix</keyword>
<keyword evidence="5" id="KW-0808">Transferase</keyword>
<evidence type="ECO:0000256" key="2">
    <source>
        <dbReference type="ARBA" id="ARBA00004370"/>
    </source>
</evidence>
<dbReference type="SMART" id="SM00387">
    <property type="entry name" value="HATPase_c"/>
    <property type="match status" value="1"/>
</dbReference>
<keyword evidence="6 11" id="KW-0812">Transmembrane</keyword>
<feature type="domain" description="HAMP" evidence="13">
    <location>
        <begin position="180"/>
        <end position="231"/>
    </location>
</feature>
<organism evidence="14 15">
    <name type="scientific">Methylomonas koyamae</name>
    <dbReference type="NCBI Taxonomy" id="702114"/>
    <lineage>
        <taxon>Bacteria</taxon>
        <taxon>Pseudomonadati</taxon>
        <taxon>Pseudomonadota</taxon>
        <taxon>Gammaproteobacteria</taxon>
        <taxon>Methylococcales</taxon>
        <taxon>Methylococcaceae</taxon>
        <taxon>Methylomonas</taxon>
    </lineage>
</organism>
<sequence>MMALRERLGRGLIAALCVIFVVHWIAADWVIRTVAEGQMANRLADDGYSLLESLAYADDDKLSFNRLRISSVYSRPLSGHYYLVKVDAEAHPSPSLLDFPLPVQAVGPEQQTLYHLSGPENRPLLVLSLGAVRFGHRINIHIAEDLSAVDHDITWIRAAYFALTLTILMAAIGVLSWDVGRALRPLTLVGGELEQVCAGRRQRIELDVPDEIKPLVNEINHLLELVARRLQQSRTAIGNLAHALKPPLALLFRVAEEPAFLDHPDLREQVQGQTETIRRCIERELKRARIAGDQQASAAFNPRKELVALKKTLRAIHAEKDLDIQITAPDASVHFDREDMMEMLGNLLDNACKWARRRIDVELAFADEVLLRVADDGPGCAETELAGLTRRGARLDESVQGHGLGLGIVADIVDSYKGSLQLGRSKALGGFLATVRLPLSR</sequence>
<name>A0A177NA17_9GAMM</name>
<dbReference type="PANTHER" id="PTHR45436:SF5">
    <property type="entry name" value="SENSOR HISTIDINE KINASE TRCS"/>
    <property type="match status" value="1"/>
</dbReference>
<dbReference type="PRINTS" id="PR00344">
    <property type="entry name" value="BCTRLSENSOR"/>
</dbReference>
<accession>A0A177NA17</accession>
<feature type="domain" description="Histidine kinase" evidence="12">
    <location>
        <begin position="239"/>
        <end position="441"/>
    </location>
</feature>
<evidence type="ECO:0000256" key="5">
    <source>
        <dbReference type="ARBA" id="ARBA00022679"/>
    </source>
</evidence>
<dbReference type="InterPro" id="IPR050428">
    <property type="entry name" value="TCS_sensor_his_kinase"/>
</dbReference>
<evidence type="ECO:0000313" key="14">
    <source>
        <dbReference type="EMBL" id="OAI14701.1"/>
    </source>
</evidence>
<dbReference type="InterPro" id="IPR003660">
    <property type="entry name" value="HAMP_dom"/>
</dbReference>
<dbReference type="InterPro" id="IPR005467">
    <property type="entry name" value="His_kinase_dom"/>
</dbReference>
<dbReference type="OrthoDB" id="9809567at2"/>
<dbReference type="PANTHER" id="PTHR45436">
    <property type="entry name" value="SENSOR HISTIDINE KINASE YKOH"/>
    <property type="match status" value="1"/>
</dbReference>
<evidence type="ECO:0000256" key="10">
    <source>
        <dbReference type="ARBA" id="ARBA00023136"/>
    </source>
</evidence>
<evidence type="ECO:0000259" key="12">
    <source>
        <dbReference type="PROSITE" id="PS50109"/>
    </source>
</evidence>
<dbReference type="GO" id="GO:0005886">
    <property type="term" value="C:plasma membrane"/>
    <property type="evidence" value="ECO:0007669"/>
    <property type="project" value="TreeGrafter"/>
</dbReference>
<evidence type="ECO:0000256" key="9">
    <source>
        <dbReference type="ARBA" id="ARBA00023012"/>
    </source>
</evidence>
<evidence type="ECO:0000256" key="11">
    <source>
        <dbReference type="SAM" id="Phobius"/>
    </source>
</evidence>
<feature type="transmembrane region" description="Helical" evidence="11">
    <location>
        <begin position="158"/>
        <end position="177"/>
    </location>
</feature>
<dbReference type="InterPro" id="IPR036890">
    <property type="entry name" value="HATPase_C_sf"/>
</dbReference>
<evidence type="ECO:0000256" key="4">
    <source>
        <dbReference type="ARBA" id="ARBA00022553"/>
    </source>
</evidence>
<protein>
    <recommendedName>
        <fullName evidence="3">histidine kinase</fullName>
        <ecNumber evidence="3">2.7.13.3</ecNumber>
    </recommendedName>
</protein>
<comment type="catalytic activity">
    <reaction evidence="1">
        <text>ATP + protein L-histidine = ADP + protein N-phospho-L-histidine.</text>
        <dbReference type="EC" id="2.7.13.3"/>
    </reaction>
</comment>
<evidence type="ECO:0000259" key="13">
    <source>
        <dbReference type="PROSITE" id="PS50885"/>
    </source>
</evidence>
<dbReference type="InterPro" id="IPR004358">
    <property type="entry name" value="Sig_transdc_His_kin-like_C"/>
</dbReference>
<keyword evidence="4" id="KW-0597">Phosphoprotein</keyword>
<dbReference type="AlphaFoldDB" id="A0A177NA17"/>
<keyword evidence="15" id="KW-1185">Reference proteome</keyword>
<keyword evidence="9" id="KW-0902">Two-component regulatory system</keyword>
<dbReference type="PROSITE" id="PS50885">
    <property type="entry name" value="HAMP"/>
    <property type="match status" value="1"/>
</dbReference>
<evidence type="ECO:0000313" key="15">
    <source>
        <dbReference type="Proteomes" id="UP000077628"/>
    </source>
</evidence>
<dbReference type="EMBL" id="LUUK01000197">
    <property type="protein sequence ID" value="OAI14701.1"/>
    <property type="molecule type" value="Genomic_DNA"/>
</dbReference>
<dbReference type="SUPFAM" id="SSF55874">
    <property type="entry name" value="ATPase domain of HSP90 chaperone/DNA topoisomerase II/histidine kinase"/>
    <property type="match status" value="1"/>
</dbReference>
<dbReference type="Pfam" id="PF02518">
    <property type="entry name" value="HATPase_c"/>
    <property type="match status" value="1"/>
</dbReference>
<comment type="caution">
    <text evidence="14">The sequence shown here is derived from an EMBL/GenBank/DDBJ whole genome shotgun (WGS) entry which is preliminary data.</text>
</comment>
<comment type="subcellular location">
    <subcellularLocation>
        <location evidence="2">Membrane</location>
    </subcellularLocation>
</comment>
<evidence type="ECO:0000256" key="1">
    <source>
        <dbReference type="ARBA" id="ARBA00000085"/>
    </source>
</evidence>
<evidence type="ECO:0000256" key="8">
    <source>
        <dbReference type="ARBA" id="ARBA00022989"/>
    </source>
</evidence>
<dbReference type="Gene3D" id="3.30.565.10">
    <property type="entry name" value="Histidine kinase-like ATPase, C-terminal domain"/>
    <property type="match status" value="1"/>
</dbReference>
<keyword evidence="7 14" id="KW-0418">Kinase</keyword>